<dbReference type="OrthoDB" id="539213at2759"/>
<evidence type="ECO:0000313" key="4">
    <source>
        <dbReference type="EMBL" id="KAF2202247.1"/>
    </source>
</evidence>
<comment type="caution">
    <text evidence="4">The sequence shown here is derived from an EMBL/GenBank/DDBJ whole genome shotgun (WGS) entry which is preliminary data.</text>
</comment>
<dbReference type="Gene3D" id="1.25.40.20">
    <property type="entry name" value="Ankyrin repeat-containing domain"/>
    <property type="match status" value="2"/>
</dbReference>
<dbReference type="InterPro" id="IPR036770">
    <property type="entry name" value="Ankyrin_rpt-contain_sf"/>
</dbReference>
<dbReference type="Proteomes" id="UP000799536">
    <property type="component" value="Unassembled WGS sequence"/>
</dbReference>
<dbReference type="PANTHER" id="PTHR24141:SF1">
    <property type="entry name" value="2-5A-DEPENDENT RIBONUCLEASE"/>
    <property type="match status" value="1"/>
</dbReference>
<dbReference type="Pfam" id="PF12796">
    <property type="entry name" value="Ank_2"/>
    <property type="match status" value="1"/>
</dbReference>
<protein>
    <submittedName>
        <fullName evidence="4">Ankyrin</fullName>
    </submittedName>
</protein>
<dbReference type="GO" id="GO:0006396">
    <property type="term" value="P:RNA processing"/>
    <property type="evidence" value="ECO:0007669"/>
    <property type="project" value="TreeGrafter"/>
</dbReference>
<feature type="repeat" description="ANK" evidence="3">
    <location>
        <begin position="200"/>
        <end position="225"/>
    </location>
</feature>
<dbReference type="AlphaFoldDB" id="A0A9P4JMY5"/>
<evidence type="ECO:0000256" key="3">
    <source>
        <dbReference type="PROSITE-ProRule" id="PRU00023"/>
    </source>
</evidence>
<sequence>MPLPNSALITLSPLTLANGMTISQSHLHPLIDELSSACTTGDVATVQRILSELDPFSPDTLPTKAHIALQQALQSAVQNHHHSIVRLLLAHGMLPFPLSSVGLLAAFQQSDIKMLKTFIEGGWDVNEPGRRDGAVNEPGQSLRPLLFHALSNADLRRFLLEQGANPNVQNQRGMTPLELAAEMYDIEIVRELLQHGGDPSGDDSLVLAAAKGKLDVVQLLVEAGAGDLNRVEKVLPMPWGQRRRRTAVEAAREARHEEVVRWLEERASPSS</sequence>
<dbReference type="SUPFAM" id="SSF48403">
    <property type="entry name" value="Ankyrin repeat"/>
    <property type="match status" value="1"/>
</dbReference>
<dbReference type="PANTHER" id="PTHR24141">
    <property type="entry name" value="2-5A-DEPENDENT RIBONUCLEASE"/>
    <property type="match status" value="1"/>
</dbReference>
<accession>A0A9P4JMY5</accession>
<keyword evidence="5" id="KW-1185">Reference proteome</keyword>
<evidence type="ECO:0000313" key="5">
    <source>
        <dbReference type="Proteomes" id="UP000799536"/>
    </source>
</evidence>
<feature type="repeat" description="ANK" evidence="3">
    <location>
        <begin position="172"/>
        <end position="204"/>
    </location>
</feature>
<dbReference type="InterPro" id="IPR002110">
    <property type="entry name" value="Ankyrin_rpt"/>
</dbReference>
<proteinExistence type="predicted"/>
<dbReference type="PROSITE" id="PS50088">
    <property type="entry name" value="ANK_REPEAT"/>
    <property type="match status" value="2"/>
</dbReference>
<name>A0A9P4JMY5_9PLEO</name>
<evidence type="ECO:0000256" key="2">
    <source>
        <dbReference type="ARBA" id="ARBA00023043"/>
    </source>
</evidence>
<dbReference type="GO" id="GO:0004540">
    <property type="term" value="F:RNA nuclease activity"/>
    <property type="evidence" value="ECO:0007669"/>
    <property type="project" value="TreeGrafter"/>
</dbReference>
<reference evidence="4" key="1">
    <citation type="journal article" date="2020" name="Stud. Mycol.">
        <title>101 Dothideomycetes genomes: a test case for predicting lifestyles and emergence of pathogens.</title>
        <authorList>
            <person name="Haridas S."/>
            <person name="Albert R."/>
            <person name="Binder M."/>
            <person name="Bloem J."/>
            <person name="Labutti K."/>
            <person name="Salamov A."/>
            <person name="Andreopoulos B."/>
            <person name="Baker S."/>
            <person name="Barry K."/>
            <person name="Bills G."/>
            <person name="Bluhm B."/>
            <person name="Cannon C."/>
            <person name="Castanera R."/>
            <person name="Culley D."/>
            <person name="Daum C."/>
            <person name="Ezra D."/>
            <person name="Gonzalez J."/>
            <person name="Henrissat B."/>
            <person name="Kuo A."/>
            <person name="Liang C."/>
            <person name="Lipzen A."/>
            <person name="Lutzoni F."/>
            <person name="Magnuson J."/>
            <person name="Mondo S."/>
            <person name="Nolan M."/>
            <person name="Ohm R."/>
            <person name="Pangilinan J."/>
            <person name="Park H.-J."/>
            <person name="Ramirez L."/>
            <person name="Alfaro M."/>
            <person name="Sun H."/>
            <person name="Tritt A."/>
            <person name="Yoshinaga Y."/>
            <person name="Zwiers L.-H."/>
            <person name="Turgeon B."/>
            <person name="Goodwin S."/>
            <person name="Spatafora J."/>
            <person name="Crous P."/>
            <person name="Grigoriev I."/>
        </authorList>
    </citation>
    <scope>NUCLEOTIDE SEQUENCE</scope>
    <source>
        <strain evidence="4">ATCC 74209</strain>
    </source>
</reference>
<dbReference type="GO" id="GO:0003723">
    <property type="term" value="F:RNA binding"/>
    <property type="evidence" value="ECO:0007669"/>
    <property type="project" value="TreeGrafter"/>
</dbReference>
<keyword evidence="1" id="KW-0677">Repeat</keyword>
<keyword evidence="2 3" id="KW-0040">ANK repeat</keyword>
<organism evidence="4 5">
    <name type="scientific">Delitschia confertaspora ATCC 74209</name>
    <dbReference type="NCBI Taxonomy" id="1513339"/>
    <lineage>
        <taxon>Eukaryota</taxon>
        <taxon>Fungi</taxon>
        <taxon>Dikarya</taxon>
        <taxon>Ascomycota</taxon>
        <taxon>Pezizomycotina</taxon>
        <taxon>Dothideomycetes</taxon>
        <taxon>Pleosporomycetidae</taxon>
        <taxon>Pleosporales</taxon>
        <taxon>Delitschiaceae</taxon>
        <taxon>Delitschia</taxon>
    </lineage>
</organism>
<dbReference type="SMART" id="SM00248">
    <property type="entry name" value="ANK"/>
    <property type="match status" value="4"/>
</dbReference>
<dbReference type="EMBL" id="ML993943">
    <property type="protein sequence ID" value="KAF2202247.1"/>
    <property type="molecule type" value="Genomic_DNA"/>
</dbReference>
<dbReference type="PROSITE" id="PS50297">
    <property type="entry name" value="ANK_REP_REGION"/>
    <property type="match status" value="2"/>
</dbReference>
<gene>
    <name evidence="4" type="ORF">GQ43DRAFT_316325</name>
</gene>
<evidence type="ECO:0000256" key="1">
    <source>
        <dbReference type="ARBA" id="ARBA00022737"/>
    </source>
</evidence>